<evidence type="ECO:0000256" key="1">
    <source>
        <dbReference type="ARBA" id="ARBA00009410"/>
    </source>
</evidence>
<evidence type="ECO:0000313" key="4">
    <source>
        <dbReference type="EMBL" id="QNP47301.1"/>
    </source>
</evidence>
<dbReference type="PANTHER" id="PTHR13847:SF280">
    <property type="entry name" value="D-AMINO ACID DEHYDROGENASE"/>
    <property type="match status" value="1"/>
</dbReference>
<dbReference type="Pfam" id="PF01266">
    <property type="entry name" value="DAO"/>
    <property type="match status" value="1"/>
</dbReference>
<feature type="domain" description="FAD dependent oxidoreductase" evidence="3">
    <location>
        <begin position="8"/>
        <end position="409"/>
    </location>
</feature>
<dbReference type="Gene3D" id="3.50.50.60">
    <property type="entry name" value="FAD/NAD(P)-binding domain"/>
    <property type="match status" value="2"/>
</dbReference>
<reference evidence="4 5" key="1">
    <citation type="submission" date="2020-08" db="EMBL/GenBank/DDBJ databases">
        <title>Genome sequence of Diaphorobacter aerolatus KACC 16536T.</title>
        <authorList>
            <person name="Hyun D.-W."/>
            <person name="Bae J.-W."/>
        </authorList>
    </citation>
    <scope>NUCLEOTIDE SEQUENCE [LARGE SCALE GENOMIC DNA]</scope>
    <source>
        <strain evidence="4 5">KACC 16536</strain>
    </source>
</reference>
<accession>A0A7H0GG85</accession>
<comment type="similarity">
    <text evidence="1">Belongs to the DadA oxidoreductase family.</text>
</comment>
<dbReference type="KEGG" id="daer:H9K75_13105"/>
<evidence type="ECO:0000313" key="5">
    <source>
        <dbReference type="Proteomes" id="UP000516028"/>
    </source>
</evidence>
<dbReference type="NCBIfam" id="NF001933">
    <property type="entry name" value="PRK00711.1"/>
    <property type="match status" value="1"/>
</dbReference>
<dbReference type="InterPro" id="IPR006076">
    <property type="entry name" value="FAD-dep_OxRdtase"/>
</dbReference>
<name>A0A7H0GG85_9BURK</name>
<evidence type="ECO:0000256" key="2">
    <source>
        <dbReference type="ARBA" id="ARBA00023002"/>
    </source>
</evidence>
<dbReference type="PANTHER" id="PTHR13847">
    <property type="entry name" value="SARCOSINE DEHYDROGENASE-RELATED"/>
    <property type="match status" value="1"/>
</dbReference>
<dbReference type="EMBL" id="CP060783">
    <property type="protein sequence ID" value="QNP47301.1"/>
    <property type="molecule type" value="Genomic_DNA"/>
</dbReference>
<dbReference type="Gene3D" id="3.30.9.10">
    <property type="entry name" value="D-Amino Acid Oxidase, subunit A, domain 2"/>
    <property type="match status" value="1"/>
</dbReference>
<dbReference type="GO" id="GO:0005886">
    <property type="term" value="C:plasma membrane"/>
    <property type="evidence" value="ECO:0007669"/>
    <property type="project" value="TreeGrafter"/>
</dbReference>
<dbReference type="GO" id="GO:0005737">
    <property type="term" value="C:cytoplasm"/>
    <property type="evidence" value="ECO:0007669"/>
    <property type="project" value="TreeGrafter"/>
</dbReference>
<dbReference type="InterPro" id="IPR036188">
    <property type="entry name" value="FAD/NAD-bd_sf"/>
</dbReference>
<dbReference type="AlphaFoldDB" id="A0A7H0GG85"/>
<evidence type="ECO:0000259" key="3">
    <source>
        <dbReference type="Pfam" id="PF01266"/>
    </source>
</evidence>
<dbReference type="GO" id="GO:0055130">
    <property type="term" value="P:D-alanine catabolic process"/>
    <property type="evidence" value="ECO:0007669"/>
    <property type="project" value="TreeGrafter"/>
</dbReference>
<keyword evidence="5" id="KW-1185">Reference proteome</keyword>
<dbReference type="SUPFAM" id="SSF51905">
    <property type="entry name" value="FAD/NAD(P)-binding domain"/>
    <property type="match status" value="1"/>
</dbReference>
<sequence>MKNEQSRHVCIVGAGITGLATAYALQQAGHRVTVIERATQPAAGASGGNGAQLSYSYVQPLADPGIWKMLPKLLLEKDSPLQFRPQIDPQQWSWGLRFLGACNRQTSQNSTRKLLTLAAQSRVAFEAALQREALHCDHHTPGKLVLYATQQGLDDAARQVRLQATLGGATQRIVNAAEVARLEPALAAYSTRIAGAVYTPSESAADCRMLCEQLSALLGKRGAALHYGAQVLTYDVRGGAIQSLRTSAGDQIHADDFVLATGWESAEQARRLGVHIPVYPLKGYSITVDAAQALRASPHAAPDISVTDTARKVVFARLGARVRVAGMVEIVGRDTGIEPGRITSLADSTREVFPQLPQHGDLRPWTGMRPATPTGLPITGRQPGGPRNLWMQTGHGALGLTLAFGSATELLRQMMNQA</sequence>
<protein>
    <submittedName>
        <fullName evidence="4">D-amino acid dehydrogenase</fullName>
    </submittedName>
</protein>
<gene>
    <name evidence="4" type="ORF">H9K75_13105</name>
</gene>
<keyword evidence="2" id="KW-0560">Oxidoreductase</keyword>
<dbReference type="Proteomes" id="UP000516028">
    <property type="component" value="Chromosome"/>
</dbReference>
<dbReference type="RefSeq" id="WP_187723014.1">
    <property type="nucleotide sequence ID" value="NZ_CP060783.1"/>
</dbReference>
<dbReference type="SUPFAM" id="SSF54373">
    <property type="entry name" value="FAD-linked reductases, C-terminal domain"/>
    <property type="match status" value="1"/>
</dbReference>
<dbReference type="GO" id="GO:0008718">
    <property type="term" value="F:D-amino-acid dehydrogenase activity"/>
    <property type="evidence" value="ECO:0007669"/>
    <property type="project" value="TreeGrafter"/>
</dbReference>
<organism evidence="4 5">
    <name type="scientific">Diaphorobacter aerolatus</name>
    <dbReference type="NCBI Taxonomy" id="1288495"/>
    <lineage>
        <taxon>Bacteria</taxon>
        <taxon>Pseudomonadati</taxon>
        <taxon>Pseudomonadota</taxon>
        <taxon>Betaproteobacteria</taxon>
        <taxon>Burkholderiales</taxon>
        <taxon>Comamonadaceae</taxon>
        <taxon>Diaphorobacter</taxon>
    </lineage>
</organism>
<proteinExistence type="inferred from homology"/>